<feature type="compositionally biased region" description="Basic and acidic residues" evidence="2">
    <location>
        <begin position="60"/>
        <end position="72"/>
    </location>
</feature>
<name>A0ABV4XNJ8_9CYAN</name>
<evidence type="ECO:0000313" key="3">
    <source>
        <dbReference type="EMBL" id="MFB2893289.1"/>
    </source>
</evidence>
<evidence type="ECO:0000256" key="1">
    <source>
        <dbReference type="SAM" id="Coils"/>
    </source>
</evidence>
<reference evidence="3 4" key="1">
    <citation type="submission" date="2024-09" db="EMBL/GenBank/DDBJ databases">
        <title>Floridaenema gen nov. (Aerosakkonemataceae, Aerosakkonematales ord. nov., Cyanobacteria) from benthic tropical and subtropical fresh waters, with the description of four new species.</title>
        <authorList>
            <person name="Moretto J.A."/>
            <person name="Berthold D.E."/>
            <person name="Lefler F.W."/>
            <person name="Huang I.-S."/>
            <person name="Laughinghouse H. IV."/>
        </authorList>
    </citation>
    <scope>NUCLEOTIDE SEQUENCE [LARGE SCALE GENOMIC DNA]</scope>
    <source>
        <strain evidence="3 4">BLCC-F50</strain>
    </source>
</reference>
<organism evidence="3 4">
    <name type="scientific">Floridaenema flaviceps BLCC-F50</name>
    <dbReference type="NCBI Taxonomy" id="3153642"/>
    <lineage>
        <taxon>Bacteria</taxon>
        <taxon>Bacillati</taxon>
        <taxon>Cyanobacteriota</taxon>
        <taxon>Cyanophyceae</taxon>
        <taxon>Oscillatoriophycideae</taxon>
        <taxon>Aerosakkonematales</taxon>
        <taxon>Aerosakkonemataceae</taxon>
        <taxon>Floridanema</taxon>
        <taxon>Floridanema flaviceps</taxon>
    </lineage>
</organism>
<feature type="compositionally biased region" description="Low complexity" evidence="2">
    <location>
        <begin position="73"/>
        <end position="86"/>
    </location>
</feature>
<keyword evidence="1" id="KW-0175">Coiled coil</keyword>
<evidence type="ECO:0000313" key="4">
    <source>
        <dbReference type="Proteomes" id="UP001576784"/>
    </source>
</evidence>
<protein>
    <submittedName>
        <fullName evidence="3">Uncharacterized protein</fullName>
    </submittedName>
</protein>
<comment type="caution">
    <text evidence="3">The sequence shown here is derived from an EMBL/GenBank/DDBJ whole genome shotgun (WGS) entry which is preliminary data.</text>
</comment>
<gene>
    <name evidence="3" type="ORF">ACE1CI_10280</name>
</gene>
<proteinExistence type="predicted"/>
<feature type="region of interest" description="Disordered" evidence="2">
    <location>
        <begin position="60"/>
        <end position="98"/>
    </location>
</feature>
<dbReference type="Proteomes" id="UP001576784">
    <property type="component" value="Unassembled WGS sequence"/>
</dbReference>
<sequence length="218" mass="24986">MTYDLAEERTKKIFEEQLAKEVERRTELEKQLKQTQQELKLVERNIAYFDGLLRWLSKDSSEAADGDSHEESSSLSQAQQAQEVQARSPENGSLQSRQLSLMPAYFDVDTSNEDDEEEGEYMLSATESERPPMEMLKPQFKGQSMTDIVLSILKQEQRPMRAVEIAFAVYQTESKEEFTRARNSIGAELRTGADKKGWKKAGRGRYVIESISQKDSKD</sequence>
<accession>A0ABV4XNJ8</accession>
<feature type="compositionally biased region" description="Polar residues" evidence="2">
    <location>
        <begin position="88"/>
        <end position="98"/>
    </location>
</feature>
<keyword evidence="4" id="KW-1185">Reference proteome</keyword>
<dbReference type="EMBL" id="JBHFNR010000071">
    <property type="protein sequence ID" value="MFB2893289.1"/>
    <property type="molecule type" value="Genomic_DNA"/>
</dbReference>
<feature type="coiled-coil region" evidence="1">
    <location>
        <begin position="11"/>
        <end position="45"/>
    </location>
</feature>
<evidence type="ECO:0000256" key="2">
    <source>
        <dbReference type="SAM" id="MobiDB-lite"/>
    </source>
</evidence>
<dbReference type="RefSeq" id="WP_413262951.1">
    <property type="nucleotide sequence ID" value="NZ_JBHFNR010000071.1"/>
</dbReference>